<evidence type="ECO:0000256" key="6">
    <source>
        <dbReference type="ARBA" id="ARBA00022777"/>
    </source>
</evidence>
<evidence type="ECO:0000256" key="8">
    <source>
        <dbReference type="ARBA" id="ARBA00023012"/>
    </source>
</evidence>
<reference evidence="14" key="1">
    <citation type="journal article" date="2020" name="mSystems">
        <title>Genome- and Community-Level Interaction Insights into Carbon Utilization and Element Cycling Functions of Hydrothermarchaeota in Hydrothermal Sediment.</title>
        <authorList>
            <person name="Zhou Z."/>
            <person name="Liu Y."/>
            <person name="Xu W."/>
            <person name="Pan J."/>
            <person name="Luo Z.H."/>
            <person name="Li M."/>
        </authorList>
    </citation>
    <scope>NUCLEOTIDE SEQUENCE [LARGE SCALE GENOMIC DNA]</scope>
    <source>
        <strain evidence="14">SpSt-374</strain>
    </source>
</reference>
<dbReference type="CDD" id="cd00082">
    <property type="entry name" value="HisKA"/>
    <property type="match status" value="1"/>
</dbReference>
<dbReference type="Gene3D" id="3.30.450.40">
    <property type="match status" value="1"/>
</dbReference>
<dbReference type="PRINTS" id="PR00344">
    <property type="entry name" value="BCTRLSENSOR"/>
</dbReference>
<dbReference type="InterPro" id="IPR042240">
    <property type="entry name" value="CHASE_sf"/>
</dbReference>
<dbReference type="Pfam" id="PF03924">
    <property type="entry name" value="CHASE"/>
    <property type="match status" value="1"/>
</dbReference>
<dbReference type="SUPFAM" id="SSF47384">
    <property type="entry name" value="Homodimeric domain of signal transducing histidine kinase"/>
    <property type="match status" value="1"/>
</dbReference>
<dbReference type="Gene3D" id="1.10.287.130">
    <property type="match status" value="1"/>
</dbReference>
<evidence type="ECO:0000256" key="3">
    <source>
        <dbReference type="ARBA" id="ARBA00012438"/>
    </source>
</evidence>
<dbReference type="InterPro" id="IPR036890">
    <property type="entry name" value="HATPase_C_sf"/>
</dbReference>
<dbReference type="Pfam" id="PF01590">
    <property type="entry name" value="GAF"/>
    <property type="match status" value="1"/>
</dbReference>
<keyword evidence="4" id="KW-0597">Phosphoprotein</keyword>
<gene>
    <name evidence="14" type="ORF">ENR15_15820</name>
</gene>
<dbReference type="InterPro" id="IPR003018">
    <property type="entry name" value="GAF"/>
</dbReference>
<dbReference type="Pfam" id="PF02518">
    <property type="entry name" value="HATPase_c"/>
    <property type="match status" value="1"/>
</dbReference>
<dbReference type="InterPro" id="IPR005467">
    <property type="entry name" value="His_kinase_dom"/>
</dbReference>
<feature type="transmembrane region" description="Helical" evidence="11">
    <location>
        <begin position="24"/>
        <end position="45"/>
    </location>
</feature>
<dbReference type="InterPro" id="IPR004358">
    <property type="entry name" value="Sig_transdc_His_kin-like_C"/>
</dbReference>
<dbReference type="Gene3D" id="3.30.565.10">
    <property type="entry name" value="Histidine kinase-like ATPase, C-terminal domain"/>
    <property type="match status" value="1"/>
</dbReference>
<sequence length="885" mass="99313">MVMLERLRLLPWLPQNLFGRRRYLPVWLCAIAGCGISGFAGFQVWKGERHAKLELFQQEAHNLTMTLQKTITEHLQVPQDIDLFYETTYFLAAAERSEFQEYALPQLQQNPGLLAVGWIQYIREETRTNYEQDLRQENFAEFGIWGWNENGKAARLPSKSRYFPITYIEPSQFRNMVGYDLITDPLQEAAMAKAEKTKKIVVTEKLVLPDGAGLGFASYSPVFRRVKSNNLTANSSRELVGFAYTLYSLPALIKAALTQMSLNDIEFYLYDQSASAADSFILFYNPSVKDLELSPGEKNLVNAREGGWLCAETPVCEVSLNVADRQWQLVILPTPQFGGRESGSVATLAIGFLLTAILVVYLWMSLDRTGRIESLVQELRHKNIALQQSEAELREQATRKELLNLLAEKIRNSLDIDTVLASAVQELRKALQVERCCFAWYRTDGVEPAWEVVTESQPEEWLPLVGIYPVSSIGKEFEQLLHRQSWQVDDVATLADPLTQDWLSKLGVNSLAIVPVRTQFGQMGAAICFSHGKVSHAWTEREMELLSAVAAQLSIALNQAELYNETRAKAAELKIALDQLQQTQTQLVQHEKMSALGQLVAGIAHEINNPITFIAGNITYAEEYIADLLEIIEFYQQRFPEVAETEDIFQEIDLDFITSDLPKILASMKSGADRIKNIVLSLRNFSRLDEADVKEVDIHSGIESALMLLDSRLHHYQEDDAASGSSKPPIQIVKEYGNLPKIECYPSQLNQVFFNLLANAIDAVTLVEAEHNYQPRILIATKFIPENTDNESSEPARVAILVKDNGCGIKPEVKERIFDPFFTTKPVGRGTGMGLSISYKVVVEMHKGQLSCSSEPDMGSEFCIEIPVRQSSLQPQALAAGVAGI</sequence>
<comment type="caution">
    <text evidence="14">The sequence shown here is derived from an EMBL/GenBank/DDBJ whole genome shotgun (WGS) entry which is preliminary data.</text>
</comment>
<evidence type="ECO:0000256" key="2">
    <source>
        <dbReference type="ARBA" id="ARBA00004370"/>
    </source>
</evidence>
<evidence type="ECO:0000259" key="13">
    <source>
        <dbReference type="PROSITE" id="PS50839"/>
    </source>
</evidence>
<evidence type="ECO:0000259" key="12">
    <source>
        <dbReference type="PROSITE" id="PS50109"/>
    </source>
</evidence>
<evidence type="ECO:0000256" key="9">
    <source>
        <dbReference type="ARBA" id="ARBA00023136"/>
    </source>
</evidence>
<dbReference type="EC" id="2.7.13.3" evidence="3"/>
<dbReference type="SUPFAM" id="SSF55874">
    <property type="entry name" value="ATPase domain of HSP90 chaperone/DNA topoisomerase II/histidine kinase"/>
    <property type="match status" value="1"/>
</dbReference>
<dbReference type="SMART" id="SM01079">
    <property type="entry name" value="CHASE"/>
    <property type="match status" value="1"/>
</dbReference>
<evidence type="ECO:0000256" key="11">
    <source>
        <dbReference type="SAM" id="Phobius"/>
    </source>
</evidence>
<dbReference type="PROSITE" id="PS50839">
    <property type="entry name" value="CHASE"/>
    <property type="match status" value="1"/>
</dbReference>
<evidence type="ECO:0000256" key="7">
    <source>
        <dbReference type="ARBA" id="ARBA00022989"/>
    </source>
</evidence>
<feature type="domain" description="CHASE" evidence="13">
    <location>
        <begin position="90"/>
        <end position="330"/>
    </location>
</feature>
<comment type="subcellular location">
    <subcellularLocation>
        <location evidence="2">Membrane</location>
    </subcellularLocation>
</comment>
<keyword evidence="6" id="KW-0418">Kinase</keyword>
<dbReference type="GO" id="GO:0000155">
    <property type="term" value="F:phosphorelay sensor kinase activity"/>
    <property type="evidence" value="ECO:0007669"/>
    <property type="project" value="InterPro"/>
</dbReference>
<dbReference type="GO" id="GO:0016020">
    <property type="term" value="C:membrane"/>
    <property type="evidence" value="ECO:0007669"/>
    <property type="project" value="UniProtKB-SubCell"/>
</dbReference>
<dbReference type="PANTHER" id="PTHR43065:SF50">
    <property type="entry name" value="HISTIDINE KINASE"/>
    <property type="match status" value="1"/>
</dbReference>
<accession>A0A7C3ZL84</accession>
<feature type="transmembrane region" description="Helical" evidence="11">
    <location>
        <begin position="345"/>
        <end position="364"/>
    </location>
</feature>
<comment type="catalytic activity">
    <reaction evidence="1">
        <text>ATP + protein L-histidine = ADP + protein N-phospho-L-histidine.</text>
        <dbReference type="EC" id="2.7.13.3"/>
    </reaction>
</comment>
<dbReference type="EMBL" id="DSPX01000161">
    <property type="protein sequence ID" value="HGG02063.1"/>
    <property type="molecule type" value="Genomic_DNA"/>
</dbReference>
<dbReference type="AlphaFoldDB" id="A0A7C3ZL84"/>
<dbReference type="SMART" id="SM00388">
    <property type="entry name" value="HisKA"/>
    <property type="match status" value="1"/>
</dbReference>
<keyword evidence="5 11" id="KW-0812">Transmembrane</keyword>
<dbReference type="InterPro" id="IPR006189">
    <property type="entry name" value="CHASE_dom"/>
</dbReference>
<keyword evidence="8" id="KW-0902">Two-component regulatory system</keyword>
<evidence type="ECO:0000256" key="5">
    <source>
        <dbReference type="ARBA" id="ARBA00022692"/>
    </source>
</evidence>
<evidence type="ECO:0000256" key="4">
    <source>
        <dbReference type="ARBA" id="ARBA00022553"/>
    </source>
</evidence>
<dbReference type="SMART" id="SM00387">
    <property type="entry name" value="HATPase_c"/>
    <property type="match status" value="1"/>
</dbReference>
<dbReference type="PROSITE" id="PS50109">
    <property type="entry name" value="HIS_KIN"/>
    <property type="match status" value="1"/>
</dbReference>
<dbReference type="SUPFAM" id="SSF55781">
    <property type="entry name" value="GAF domain-like"/>
    <property type="match status" value="1"/>
</dbReference>
<keyword evidence="6" id="KW-0808">Transferase</keyword>
<dbReference type="InterPro" id="IPR003661">
    <property type="entry name" value="HisK_dim/P_dom"/>
</dbReference>
<keyword evidence="7 11" id="KW-1133">Transmembrane helix</keyword>
<evidence type="ECO:0000313" key="14">
    <source>
        <dbReference type="EMBL" id="HGG02063.1"/>
    </source>
</evidence>
<keyword evidence="10" id="KW-0175">Coiled coil</keyword>
<feature type="coiled-coil region" evidence="10">
    <location>
        <begin position="563"/>
        <end position="593"/>
    </location>
</feature>
<protein>
    <recommendedName>
        <fullName evidence="3">histidine kinase</fullName>
        <ecNumber evidence="3">2.7.13.3</ecNumber>
    </recommendedName>
</protein>
<dbReference type="InterPro" id="IPR036097">
    <property type="entry name" value="HisK_dim/P_sf"/>
</dbReference>
<dbReference type="InterPro" id="IPR003594">
    <property type="entry name" value="HATPase_dom"/>
</dbReference>
<proteinExistence type="predicted"/>
<dbReference type="Gene3D" id="3.30.450.350">
    <property type="entry name" value="CHASE domain"/>
    <property type="match status" value="1"/>
</dbReference>
<evidence type="ECO:0000256" key="1">
    <source>
        <dbReference type="ARBA" id="ARBA00000085"/>
    </source>
</evidence>
<name>A0A7C3ZL84_9CYAN</name>
<dbReference type="SMART" id="SM00065">
    <property type="entry name" value="GAF"/>
    <property type="match status" value="1"/>
</dbReference>
<feature type="coiled-coil region" evidence="10">
    <location>
        <begin position="372"/>
        <end position="406"/>
    </location>
</feature>
<evidence type="ECO:0000256" key="10">
    <source>
        <dbReference type="SAM" id="Coils"/>
    </source>
</evidence>
<keyword evidence="9 11" id="KW-0472">Membrane</keyword>
<dbReference type="PROSITE" id="PS51257">
    <property type="entry name" value="PROKAR_LIPOPROTEIN"/>
    <property type="match status" value="1"/>
</dbReference>
<dbReference type="PANTHER" id="PTHR43065">
    <property type="entry name" value="SENSOR HISTIDINE KINASE"/>
    <property type="match status" value="1"/>
</dbReference>
<dbReference type="InterPro" id="IPR029016">
    <property type="entry name" value="GAF-like_dom_sf"/>
</dbReference>
<feature type="domain" description="Histidine kinase" evidence="12">
    <location>
        <begin position="602"/>
        <end position="870"/>
    </location>
</feature>
<organism evidence="14">
    <name type="scientific">Planktothricoides sp. SpSt-374</name>
    <dbReference type="NCBI Taxonomy" id="2282167"/>
    <lineage>
        <taxon>Bacteria</taxon>
        <taxon>Bacillati</taxon>
        <taxon>Cyanobacteriota</taxon>
        <taxon>Cyanophyceae</taxon>
        <taxon>Oscillatoriophycideae</taxon>
        <taxon>Oscillatoriales</taxon>
        <taxon>Oscillatoriaceae</taxon>
        <taxon>Planktothricoides</taxon>
    </lineage>
</organism>